<dbReference type="Proteomes" id="UP001054837">
    <property type="component" value="Unassembled WGS sequence"/>
</dbReference>
<name>A0AAV4RRF3_9ARAC</name>
<protein>
    <submittedName>
        <fullName evidence="2">Uncharacterized protein</fullName>
    </submittedName>
</protein>
<dbReference type="EMBL" id="BPLQ01006630">
    <property type="protein sequence ID" value="GIY24040.1"/>
    <property type="molecule type" value="Genomic_DNA"/>
</dbReference>
<feature type="region of interest" description="Disordered" evidence="1">
    <location>
        <begin position="268"/>
        <end position="289"/>
    </location>
</feature>
<accession>A0AAV4RRF3</accession>
<gene>
    <name evidence="2" type="primary">AVEN_19790_1</name>
    <name evidence="2" type="ORF">CDAR_542461</name>
</gene>
<comment type="caution">
    <text evidence="2">The sequence shown here is derived from an EMBL/GenBank/DDBJ whole genome shotgun (WGS) entry which is preliminary data.</text>
</comment>
<feature type="region of interest" description="Disordered" evidence="1">
    <location>
        <begin position="470"/>
        <end position="495"/>
    </location>
</feature>
<proteinExistence type="predicted"/>
<evidence type="ECO:0000313" key="3">
    <source>
        <dbReference type="Proteomes" id="UP001054837"/>
    </source>
</evidence>
<organism evidence="2 3">
    <name type="scientific">Caerostris darwini</name>
    <dbReference type="NCBI Taxonomy" id="1538125"/>
    <lineage>
        <taxon>Eukaryota</taxon>
        <taxon>Metazoa</taxon>
        <taxon>Ecdysozoa</taxon>
        <taxon>Arthropoda</taxon>
        <taxon>Chelicerata</taxon>
        <taxon>Arachnida</taxon>
        <taxon>Araneae</taxon>
        <taxon>Araneomorphae</taxon>
        <taxon>Entelegynae</taxon>
        <taxon>Araneoidea</taxon>
        <taxon>Araneidae</taxon>
        <taxon>Caerostris</taxon>
    </lineage>
</organism>
<feature type="region of interest" description="Disordered" evidence="1">
    <location>
        <begin position="47"/>
        <end position="85"/>
    </location>
</feature>
<feature type="region of interest" description="Disordered" evidence="1">
    <location>
        <begin position="426"/>
        <end position="446"/>
    </location>
</feature>
<feature type="region of interest" description="Disordered" evidence="1">
    <location>
        <begin position="840"/>
        <end position="864"/>
    </location>
</feature>
<feature type="compositionally biased region" description="Polar residues" evidence="1">
    <location>
        <begin position="470"/>
        <end position="484"/>
    </location>
</feature>
<feature type="compositionally biased region" description="Acidic residues" evidence="1">
    <location>
        <begin position="65"/>
        <end position="75"/>
    </location>
</feature>
<feature type="compositionally biased region" description="Low complexity" evidence="1">
    <location>
        <begin position="843"/>
        <end position="853"/>
    </location>
</feature>
<evidence type="ECO:0000256" key="1">
    <source>
        <dbReference type="SAM" id="MobiDB-lite"/>
    </source>
</evidence>
<feature type="compositionally biased region" description="Polar residues" evidence="1">
    <location>
        <begin position="426"/>
        <end position="445"/>
    </location>
</feature>
<evidence type="ECO:0000313" key="2">
    <source>
        <dbReference type="EMBL" id="GIY24040.1"/>
    </source>
</evidence>
<keyword evidence="3" id="KW-1185">Reference proteome</keyword>
<sequence length="1771" mass="203224">MAFFLKPCFKLRKKKKGPGKNPTTYFETYYDVECPIPNEKIQINSSIDRERNRVGRSSKLKLSESESDIESSESEEIMKTNEGGQRKNCSQNILDVLSSAVEYLSDEISTSEDNGYIMMSSSSNLDEINSKGNESKNLLNKSTDAFEEKVDISNEHMHSEKEQDQHNEKLIVLCKSSSEFKIADCLSNDISLIDILKSESEPNVKVFELSSINESVAQLIDFISNRQHICEVHCKVPVEFFDHITKRKLFSNEINRDSRNDMQCKDEISPHENECQSKNSDNTLLPEELGQGPVNSIDEYWSETIILNQIPNEPVKSLNSNDLISTRTTLFEQTNHEPTATFVSKDENSSKTKFSEEINEELLTHITSKAENSINFKRLDVEPETLCYSKTVNSINTTFFEQIQHDPTKTFASKDGNSNKTLFSEENIKESSTPRYSKAENTSKTTRFKQMDLDPVSSFNSKVGSSINTTLFRKTNPQPLTPLNSDDENAKDDDKSSKYKVMTFQFFDTELSEAVKKCLGTHENLDNSDENIVKIISIDDIKRSLQAYKKEKLDASHQQESDAENTIENINNCVDDNCLETHKNLDNNDENIVELISVDHTKKRFQAHKKEKFNASKKNQDNQKESEMTENINTCIGGSTPQTGRIKNTFQSYEIDKDYTYKYIRKTTEDSGENIYNFVGDNIHETVDTKNTFQSYEIDKYDSYNYIRNTTENCENIYNFLGDNIPETEDIKNTFQSYKTEKRDTYSKEKPRKTEHSKENIKFIGDNIAEIEQKNEDISNSDEILPVFLTDNATQSSFLFKCEQNLSDVLECSGDHKANFNEMSEDKNITCRLAAKQIPGLENNDTNNMSNKSNCKKKSKRRRSRNVLLNSLNIKSSPENTKNEISSASVQQQNEVLKQNCTQNSIEIDNNLPTMQIPGIKPNQMMVGHALMYGDQPSNVISTEKTDLMTDFERDSSGFVTNDNKTKFNNTAISETIMENFRSDENNFFLESNISKKVNQECGNVDVNETEKELIPHHNKFAIKFTEEMGLQIQKTIKKIISYVKNEIAQCYNLNKKDPKNFKRLLKELLFDYNFYHNPNEELLKNIKYVDPYPSADSALIPVETNQEIMTISENIDDSYYLKNYGDHNNTDPIYTDNKYLDNKNKNKPNHEEYFIQINSSNTSCEGYELHLKCSFGNAEASNLEETLMNPVIENTNNEDEYCPPVDDIGEQQTLDQYLALAESIRYEKKVKKSKDTTLSTNENIQHEDLSDISIPTNNYSANENITCYQMLYEDNNKPSPLSNRKRVRFKGLETYSDEEDIWKLPYAPSEGGDTGDQEASLINSPKTQITSYQDWNAMETHDYGTGNATILTYPNTTDQCTCKMQDIQSDFTIILSPKETTGSVNCNVNMTISRDTSNTSPCVTSPISIKVTRTDISNKEHSSAKALEAKQKLSSEDILEMCRHHRERSFELKSIERERLKNLELFNLQKTEALKPMKPAIRTIPLHPTESFEFTLSGTNQPGHSQKPINKFHKSSNHEYHPLLTAEHIENQTMTSSNCDIPNDYFSDISLDTVPEKPPQINEDIYRKKYEEMFVLPSPVFRTPVRKKILSASKAIRSPKRSLKIEQPSLKDACKYSPQKSSENRPNSYYFNLPPRKIEHPNFAENKSKKQLTPPFNDYKHLKPTRVNSSDLSSKFDEKFRSYSKKGRVSPGDLISFKKSTEWLRDAGIVGQILTEEEADRAFKRAAGWKEEFSWWESEESLRRSICDPPLSHLQNSQRNVGKFPFTVFP</sequence>
<feature type="compositionally biased region" description="Basic residues" evidence="1">
    <location>
        <begin position="854"/>
        <end position="864"/>
    </location>
</feature>
<reference evidence="2 3" key="1">
    <citation type="submission" date="2021-06" db="EMBL/GenBank/DDBJ databases">
        <title>Caerostris darwini draft genome.</title>
        <authorList>
            <person name="Kono N."/>
            <person name="Arakawa K."/>
        </authorList>
    </citation>
    <scope>NUCLEOTIDE SEQUENCE [LARGE SCALE GENOMIC DNA]</scope>
</reference>